<reference evidence="1" key="1">
    <citation type="journal article" date="2020" name="Stud. Mycol.">
        <title>101 Dothideomycetes genomes: a test case for predicting lifestyles and emergence of pathogens.</title>
        <authorList>
            <person name="Haridas S."/>
            <person name="Albert R."/>
            <person name="Binder M."/>
            <person name="Bloem J."/>
            <person name="Labutti K."/>
            <person name="Salamov A."/>
            <person name="Andreopoulos B."/>
            <person name="Baker S."/>
            <person name="Barry K."/>
            <person name="Bills G."/>
            <person name="Bluhm B."/>
            <person name="Cannon C."/>
            <person name="Castanera R."/>
            <person name="Culley D."/>
            <person name="Daum C."/>
            <person name="Ezra D."/>
            <person name="Gonzalez J."/>
            <person name="Henrissat B."/>
            <person name="Kuo A."/>
            <person name="Liang C."/>
            <person name="Lipzen A."/>
            <person name="Lutzoni F."/>
            <person name="Magnuson J."/>
            <person name="Mondo S."/>
            <person name="Nolan M."/>
            <person name="Ohm R."/>
            <person name="Pangilinan J."/>
            <person name="Park H.-J."/>
            <person name="Ramirez L."/>
            <person name="Alfaro M."/>
            <person name="Sun H."/>
            <person name="Tritt A."/>
            <person name="Yoshinaga Y."/>
            <person name="Zwiers L.-H."/>
            <person name="Turgeon B."/>
            <person name="Goodwin S."/>
            <person name="Spatafora J."/>
            <person name="Crous P."/>
            <person name="Grigoriev I."/>
        </authorList>
    </citation>
    <scope>NUCLEOTIDE SEQUENCE</scope>
    <source>
        <strain evidence="1">ATCC 200398</strain>
    </source>
</reference>
<proteinExistence type="predicted"/>
<name>A0ACB6RH82_9PLEO</name>
<keyword evidence="2" id="KW-1185">Reference proteome</keyword>
<accession>A0ACB6RH82</accession>
<dbReference type="Proteomes" id="UP000799755">
    <property type="component" value="Unassembled WGS sequence"/>
</dbReference>
<organism evidence="1 2">
    <name type="scientific">Lindgomyces ingoldianus</name>
    <dbReference type="NCBI Taxonomy" id="673940"/>
    <lineage>
        <taxon>Eukaryota</taxon>
        <taxon>Fungi</taxon>
        <taxon>Dikarya</taxon>
        <taxon>Ascomycota</taxon>
        <taxon>Pezizomycotina</taxon>
        <taxon>Dothideomycetes</taxon>
        <taxon>Pleosporomycetidae</taxon>
        <taxon>Pleosporales</taxon>
        <taxon>Lindgomycetaceae</taxon>
        <taxon>Lindgomyces</taxon>
    </lineage>
</organism>
<evidence type="ECO:0000313" key="2">
    <source>
        <dbReference type="Proteomes" id="UP000799755"/>
    </source>
</evidence>
<gene>
    <name evidence="1" type="ORF">BDR25DRAFT_4278</name>
</gene>
<protein>
    <submittedName>
        <fullName evidence="1">Uncharacterized protein</fullName>
    </submittedName>
</protein>
<evidence type="ECO:0000313" key="1">
    <source>
        <dbReference type="EMBL" id="KAF2477831.1"/>
    </source>
</evidence>
<comment type="caution">
    <text evidence="1">The sequence shown here is derived from an EMBL/GenBank/DDBJ whole genome shotgun (WGS) entry which is preliminary data.</text>
</comment>
<dbReference type="EMBL" id="MU003492">
    <property type="protein sequence ID" value="KAF2477831.1"/>
    <property type="molecule type" value="Genomic_DNA"/>
</dbReference>
<sequence length="318" mass="35870">MDHYRVDSGFDGSYCSNLSEPGRPLLLRSNTAPTRRRKPRKISSEPSPNSQSPDIENQRPASEKRLSGLRRSGEPRRISIGSSSERSTIRSRRQGGGSKPSSRRTSCTLVDPSRPTRHYRIKSSQTVPSTNRDVDDVLALHFRSCSLFQNPTYRSGHHLHGSISGYEIADVGTFSSRAVPVSAPAPQSSVDAITTSESPKQSEETIEAVELPSTTMHWTSPSTRKREYEKIDRANSGIRGLVRRMLPRCVSGPPPPRFYEKDMSDVGSVRRYRMDITETDHDEAEQKNMALLRHQQWMVEKKPSTETTSPKPKWWTCF</sequence>